<feature type="signal peptide" evidence="1">
    <location>
        <begin position="1"/>
        <end position="30"/>
    </location>
</feature>
<comment type="caution">
    <text evidence="2">The sequence shown here is derived from an EMBL/GenBank/DDBJ whole genome shotgun (WGS) entry which is preliminary data.</text>
</comment>
<name>A0ABW8SM88_9CLOT</name>
<keyword evidence="3" id="KW-1185">Reference proteome</keyword>
<evidence type="ECO:0000313" key="3">
    <source>
        <dbReference type="Proteomes" id="UP001623660"/>
    </source>
</evidence>
<dbReference type="EMBL" id="JBJHZX010000026">
    <property type="protein sequence ID" value="MFL0197140.1"/>
    <property type="molecule type" value="Genomic_DNA"/>
</dbReference>
<organism evidence="2 3">
    <name type="scientific">Candidatus Clostridium eludens</name>
    <dbReference type="NCBI Taxonomy" id="3381663"/>
    <lineage>
        <taxon>Bacteria</taxon>
        <taxon>Bacillati</taxon>
        <taxon>Bacillota</taxon>
        <taxon>Clostridia</taxon>
        <taxon>Eubacteriales</taxon>
        <taxon>Clostridiaceae</taxon>
        <taxon>Clostridium</taxon>
    </lineage>
</organism>
<evidence type="ECO:0000313" key="2">
    <source>
        <dbReference type="EMBL" id="MFL0197140.1"/>
    </source>
</evidence>
<accession>A0ABW8SM88</accession>
<feature type="chain" id="PRO_5046520780" description="Secreted protein" evidence="1">
    <location>
        <begin position="31"/>
        <end position="128"/>
    </location>
</feature>
<dbReference type="Proteomes" id="UP001623660">
    <property type="component" value="Unassembled WGS sequence"/>
</dbReference>
<reference evidence="2 3" key="1">
    <citation type="submission" date="2024-11" db="EMBL/GenBank/DDBJ databases">
        <authorList>
            <person name="Heng Y.C."/>
            <person name="Lim A.C.H."/>
            <person name="Lee J.K.Y."/>
            <person name="Kittelmann S."/>
        </authorList>
    </citation>
    <scope>NUCLEOTIDE SEQUENCE [LARGE SCALE GENOMIC DNA]</scope>
    <source>
        <strain evidence="2 3">WILCCON 0269</strain>
    </source>
</reference>
<evidence type="ECO:0008006" key="4">
    <source>
        <dbReference type="Google" id="ProtNLM"/>
    </source>
</evidence>
<gene>
    <name evidence="2" type="ORF">ACJDU8_16475</name>
</gene>
<protein>
    <recommendedName>
        <fullName evidence="4">Secreted protein</fullName>
    </recommendedName>
</protein>
<dbReference type="RefSeq" id="WP_406793245.1">
    <property type="nucleotide sequence ID" value="NZ_JBJHZX010000026.1"/>
</dbReference>
<proteinExistence type="predicted"/>
<keyword evidence="1" id="KW-0732">Signal</keyword>
<evidence type="ECO:0000256" key="1">
    <source>
        <dbReference type="SAM" id="SignalP"/>
    </source>
</evidence>
<sequence>MLKLKHKLLSALILAAPLLLNTGIATTVHASGVNNNIASVLCKSSCPSTKAVNCTNFANCKNSNSCTDPASCKNSNCKNSNSCVDPASCKSSNSCTNSSNCITLNGVKYNCSGLDSSILSGLRTNCGK</sequence>